<evidence type="ECO:0000313" key="3">
    <source>
        <dbReference type="Proteomes" id="UP000295294"/>
    </source>
</evidence>
<dbReference type="SUPFAM" id="SSF51905">
    <property type="entry name" value="FAD/NAD(P)-binding domain"/>
    <property type="match status" value="1"/>
</dbReference>
<keyword evidence="1" id="KW-1133">Transmembrane helix</keyword>
<protein>
    <submittedName>
        <fullName evidence="2">Uncharacterized protein</fullName>
    </submittedName>
</protein>
<dbReference type="OrthoDB" id="9787779at2"/>
<accession>A0A4P7LNL7</accession>
<evidence type="ECO:0000313" key="2">
    <source>
        <dbReference type="EMBL" id="QBY55283.1"/>
    </source>
</evidence>
<dbReference type="Gene3D" id="3.50.50.60">
    <property type="entry name" value="FAD/NAD(P)-binding domain"/>
    <property type="match status" value="1"/>
</dbReference>
<sequence>MLIDTRRVEQDSVLHTTVCIIGAGLAGITLALEMQQPGIDAGVPESGSCTGPARSHGAARRMQKWKIGVRVCRVRTSITCWAPCRARSGRPYRLTLS</sequence>
<keyword evidence="1" id="KW-0812">Transmembrane</keyword>
<dbReference type="KEGG" id="cox:E0W60_29770"/>
<gene>
    <name evidence="2" type="ORF">E0W60_29770</name>
</gene>
<dbReference type="Proteomes" id="UP000295294">
    <property type="component" value="Plasmid unnamed1"/>
</dbReference>
<reference evidence="2 3" key="1">
    <citation type="submission" date="2019-03" db="EMBL/GenBank/DDBJ databases">
        <title>Efficiently degradation of phenoxyalkanoic acid herbicides by Cupriavidus oxalaticus strain X32.</title>
        <authorList>
            <person name="Sheng X."/>
        </authorList>
    </citation>
    <scope>NUCLEOTIDE SEQUENCE [LARGE SCALE GENOMIC DNA]</scope>
    <source>
        <strain evidence="2 3">X32</strain>
        <plasmid evidence="2 3">unnamed1</plasmid>
    </source>
</reference>
<name>A0A4P7LNL7_9BURK</name>
<organism evidence="2 3">
    <name type="scientific">Cupriavidus oxalaticus</name>
    <dbReference type="NCBI Taxonomy" id="96344"/>
    <lineage>
        <taxon>Bacteria</taxon>
        <taxon>Pseudomonadati</taxon>
        <taxon>Pseudomonadota</taxon>
        <taxon>Betaproteobacteria</taxon>
        <taxon>Burkholderiales</taxon>
        <taxon>Burkholderiaceae</taxon>
        <taxon>Cupriavidus</taxon>
    </lineage>
</organism>
<keyword evidence="2" id="KW-0614">Plasmid</keyword>
<dbReference type="InterPro" id="IPR036188">
    <property type="entry name" value="FAD/NAD-bd_sf"/>
</dbReference>
<dbReference type="EMBL" id="CP038636">
    <property type="protein sequence ID" value="QBY55283.1"/>
    <property type="molecule type" value="Genomic_DNA"/>
</dbReference>
<dbReference type="AlphaFoldDB" id="A0A4P7LNL7"/>
<keyword evidence="1" id="KW-0472">Membrane</keyword>
<feature type="transmembrane region" description="Helical" evidence="1">
    <location>
        <begin position="12"/>
        <end position="32"/>
    </location>
</feature>
<geneLocation type="plasmid" evidence="2">
    <name>unnamed1</name>
</geneLocation>
<evidence type="ECO:0000256" key="1">
    <source>
        <dbReference type="SAM" id="Phobius"/>
    </source>
</evidence>
<proteinExistence type="predicted"/>